<evidence type="ECO:0000256" key="5">
    <source>
        <dbReference type="RuleBase" id="RU000499"/>
    </source>
</evidence>
<keyword evidence="2 5" id="KW-0575">Peroxidase</keyword>
<keyword evidence="3 5" id="KW-0560">Oxidoreductase</keyword>
<dbReference type="AlphaFoldDB" id="A0A285R057"/>
<dbReference type="OrthoDB" id="9785502at2"/>
<sequence length="159" mass="17235">MSELTTIPVRTADGNAGDLSAYAGKVLLIVNTASKCGFTPQYEGLEALHRRYADRGFEVLAFPCNQFGAQEPGDAAEIASFCSLTYDVTFPVFAKVEVNGDKAAPLFRHLKKEAPGLLGSQAIKWNFTKFLIDRSGTVVSRYAPTTKPEELASDIEALL</sequence>
<organism evidence="7 8">
    <name type="scientific">Sphingomonas guangdongensis</name>
    <dbReference type="NCBI Taxonomy" id="1141890"/>
    <lineage>
        <taxon>Bacteria</taxon>
        <taxon>Pseudomonadati</taxon>
        <taxon>Pseudomonadota</taxon>
        <taxon>Alphaproteobacteria</taxon>
        <taxon>Sphingomonadales</taxon>
        <taxon>Sphingomonadaceae</taxon>
        <taxon>Sphingomonas</taxon>
    </lineage>
</organism>
<dbReference type="PIRSF" id="PIRSF000303">
    <property type="entry name" value="Glutathion_perox"/>
    <property type="match status" value="1"/>
</dbReference>
<evidence type="ECO:0000256" key="2">
    <source>
        <dbReference type="ARBA" id="ARBA00022559"/>
    </source>
</evidence>
<dbReference type="FunFam" id="3.40.30.10:FF:000010">
    <property type="entry name" value="Glutathione peroxidase"/>
    <property type="match status" value="1"/>
</dbReference>
<dbReference type="RefSeq" id="WP_097064496.1">
    <property type="nucleotide sequence ID" value="NZ_OBMI01000003.1"/>
</dbReference>
<dbReference type="Proteomes" id="UP000219494">
    <property type="component" value="Unassembled WGS sequence"/>
</dbReference>
<name>A0A285R057_9SPHN</name>
<dbReference type="CDD" id="cd00340">
    <property type="entry name" value="GSH_Peroxidase"/>
    <property type="match status" value="1"/>
</dbReference>
<feature type="active site" evidence="4">
    <location>
        <position position="36"/>
    </location>
</feature>
<dbReference type="PROSITE" id="PS00763">
    <property type="entry name" value="GLUTATHIONE_PEROXID_2"/>
    <property type="match status" value="1"/>
</dbReference>
<dbReference type="Gene3D" id="3.40.30.10">
    <property type="entry name" value="Glutaredoxin"/>
    <property type="match status" value="1"/>
</dbReference>
<dbReference type="PROSITE" id="PS51352">
    <property type="entry name" value="THIOREDOXIN_2"/>
    <property type="match status" value="1"/>
</dbReference>
<dbReference type="InterPro" id="IPR036249">
    <property type="entry name" value="Thioredoxin-like_sf"/>
</dbReference>
<dbReference type="GO" id="GO:0034599">
    <property type="term" value="P:cellular response to oxidative stress"/>
    <property type="evidence" value="ECO:0007669"/>
    <property type="project" value="TreeGrafter"/>
</dbReference>
<evidence type="ECO:0000259" key="6">
    <source>
        <dbReference type="PROSITE" id="PS51352"/>
    </source>
</evidence>
<dbReference type="GO" id="GO:0004601">
    <property type="term" value="F:peroxidase activity"/>
    <property type="evidence" value="ECO:0007669"/>
    <property type="project" value="UniProtKB-KW"/>
</dbReference>
<evidence type="ECO:0000256" key="1">
    <source>
        <dbReference type="ARBA" id="ARBA00006926"/>
    </source>
</evidence>
<keyword evidence="8" id="KW-1185">Reference proteome</keyword>
<dbReference type="Pfam" id="PF00255">
    <property type="entry name" value="GSHPx"/>
    <property type="match status" value="1"/>
</dbReference>
<accession>A0A285R057</accession>
<dbReference type="InterPro" id="IPR029759">
    <property type="entry name" value="GPX_AS"/>
</dbReference>
<proteinExistence type="inferred from homology"/>
<dbReference type="InterPro" id="IPR013766">
    <property type="entry name" value="Thioredoxin_domain"/>
</dbReference>
<evidence type="ECO:0000256" key="4">
    <source>
        <dbReference type="PIRSR" id="PIRSR000303-1"/>
    </source>
</evidence>
<dbReference type="InterPro" id="IPR000889">
    <property type="entry name" value="Glutathione_peroxidase"/>
</dbReference>
<comment type="similarity">
    <text evidence="1 5">Belongs to the glutathione peroxidase family.</text>
</comment>
<dbReference type="PANTHER" id="PTHR11592">
    <property type="entry name" value="GLUTATHIONE PEROXIDASE"/>
    <property type="match status" value="1"/>
</dbReference>
<evidence type="ECO:0000313" key="8">
    <source>
        <dbReference type="Proteomes" id="UP000219494"/>
    </source>
</evidence>
<feature type="domain" description="Thioredoxin" evidence="6">
    <location>
        <begin position="1"/>
        <end position="159"/>
    </location>
</feature>
<dbReference type="InterPro" id="IPR029760">
    <property type="entry name" value="GPX_CS"/>
</dbReference>
<dbReference type="PROSITE" id="PS00460">
    <property type="entry name" value="GLUTATHIONE_PEROXID_1"/>
    <property type="match status" value="1"/>
</dbReference>
<evidence type="ECO:0000256" key="3">
    <source>
        <dbReference type="ARBA" id="ARBA00023002"/>
    </source>
</evidence>
<dbReference type="PROSITE" id="PS51355">
    <property type="entry name" value="GLUTATHIONE_PEROXID_3"/>
    <property type="match status" value="1"/>
</dbReference>
<evidence type="ECO:0000313" key="7">
    <source>
        <dbReference type="EMBL" id="SOB87500.1"/>
    </source>
</evidence>
<protein>
    <recommendedName>
        <fullName evidence="5">Glutathione peroxidase</fullName>
    </recommendedName>
</protein>
<reference evidence="7 8" key="1">
    <citation type="submission" date="2017-07" db="EMBL/GenBank/DDBJ databases">
        <authorList>
            <person name="Sun Z.S."/>
            <person name="Albrecht U."/>
            <person name="Echele G."/>
            <person name="Lee C.C."/>
        </authorList>
    </citation>
    <scope>NUCLEOTIDE SEQUENCE [LARGE SCALE GENOMIC DNA]</scope>
    <source>
        <strain evidence="7 8">CGMCC 1.12672</strain>
    </source>
</reference>
<dbReference type="SUPFAM" id="SSF52833">
    <property type="entry name" value="Thioredoxin-like"/>
    <property type="match status" value="1"/>
</dbReference>
<dbReference type="EMBL" id="OBMI01000003">
    <property type="protein sequence ID" value="SOB87500.1"/>
    <property type="molecule type" value="Genomic_DNA"/>
</dbReference>
<dbReference type="PANTHER" id="PTHR11592:SF78">
    <property type="entry name" value="GLUTATHIONE PEROXIDASE"/>
    <property type="match status" value="1"/>
</dbReference>
<gene>
    <name evidence="7" type="ORF">SAMN06297144_2632</name>
</gene>
<dbReference type="PRINTS" id="PR01011">
    <property type="entry name" value="GLUTPROXDASE"/>
</dbReference>